<dbReference type="Proteomes" id="UP000035212">
    <property type="component" value="Chromosome"/>
</dbReference>
<proteinExistence type="predicted"/>
<evidence type="ECO:0000313" key="1">
    <source>
        <dbReference type="EMBL" id="AKK00485.1"/>
    </source>
</evidence>
<name>A0A0G3GIS4_9PSED</name>
<accession>A0A0G3GIS4</accession>
<reference evidence="1 2" key="1">
    <citation type="journal article" date="2015" name="Stand. Genomic Sci.">
        <title>Complete genome of Pseudomonas chlororaphis strain UFB2, a soil bacterium with antibacterial activity against bacterial canker pathogen of tomato.</title>
        <authorList>
            <person name="Deng P."/>
            <person name="Wang X."/>
            <person name="Baird S.M."/>
            <person name="Lu S.E."/>
        </authorList>
    </citation>
    <scope>NUCLEOTIDE SEQUENCE [LARGE SCALE GENOMIC DNA]</scope>
    <source>
        <strain evidence="1 2">UFB2</strain>
    </source>
</reference>
<protein>
    <submittedName>
        <fullName evidence="1">Uncharacterized protein</fullName>
    </submittedName>
</protein>
<dbReference type="EMBL" id="CP011020">
    <property type="protein sequence ID" value="AKK00485.1"/>
    <property type="molecule type" value="Genomic_DNA"/>
</dbReference>
<dbReference type="PATRIC" id="fig|587753.11.peg.4359"/>
<reference evidence="2" key="2">
    <citation type="submission" date="2015-03" db="EMBL/GenBank/DDBJ databases">
        <authorList>
            <person name="Deng P."/>
            <person name="Lu S."/>
        </authorList>
    </citation>
    <scope>NUCLEOTIDE SEQUENCE [LARGE SCALE GENOMIC DNA]</scope>
    <source>
        <strain evidence="2">UFB2</strain>
    </source>
</reference>
<organism evidence="1 2">
    <name type="scientific">Pseudomonas chlororaphis</name>
    <dbReference type="NCBI Taxonomy" id="587753"/>
    <lineage>
        <taxon>Bacteria</taxon>
        <taxon>Pseudomonadati</taxon>
        <taxon>Pseudomonadota</taxon>
        <taxon>Gammaproteobacteria</taxon>
        <taxon>Pseudomonadales</taxon>
        <taxon>Pseudomonadaceae</taxon>
        <taxon>Pseudomonas</taxon>
    </lineage>
</organism>
<dbReference type="Pfam" id="PF20701">
    <property type="entry name" value="HetE-N"/>
    <property type="match status" value="1"/>
</dbReference>
<evidence type="ECO:0000313" key="2">
    <source>
        <dbReference type="Proteomes" id="UP000035212"/>
    </source>
</evidence>
<gene>
    <name evidence="1" type="ORF">VM99_21295</name>
</gene>
<sequence length="113" mass="12140">MDFITTGIIASSVYDVFKHGLKLSAEKLKERLGQWIKEDVVAQALAEELTKLGIDNSMSEIAIAQRLDQSPAMTGLIREINAKVAIVATSTITNVTQTHTGSGDNVAGNKIVK</sequence>
<dbReference type="AlphaFoldDB" id="A0A0G3GIS4"/>